<feature type="domain" description="DUF6895" evidence="1">
    <location>
        <begin position="3"/>
        <end position="281"/>
    </location>
</feature>
<proteinExistence type="predicted"/>
<accession>A0ABS3Y501</accession>
<dbReference type="EMBL" id="JAFFZM010000028">
    <property type="protein sequence ID" value="MBO8202742.1"/>
    <property type="molecule type" value="Genomic_DNA"/>
</dbReference>
<dbReference type="InterPro" id="IPR054190">
    <property type="entry name" value="DUF6895"/>
</dbReference>
<evidence type="ECO:0000313" key="2">
    <source>
        <dbReference type="EMBL" id="MBO8202742.1"/>
    </source>
</evidence>
<organism evidence="2 3">
    <name type="scientific">Streptomyces smyrnaeus</name>
    <dbReference type="NCBI Taxonomy" id="1387713"/>
    <lineage>
        <taxon>Bacteria</taxon>
        <taxon>Bacillati</taxon>
        <taxon>Actinomycetota</taxon>
        <taxon>Actinomycetes</taxon>
        <taxon>Kitasatosporales</taxon>
        <taxon>Streptomycetaceae</taxon>
        <taxon>Streptomyces</taxon>
    </lineage>
</organism>
<gene>
    <name evidence="2" type="ORF">JW613_31375</name>
</gene>
<protein>
    <recommendedName>
        <fullName evidence="1">DUF6895 domain-containing protein</fullName>
    </recommendedName>
</protein>
<sequence length="315" mass="34287">MVREALGWAERNRERFRLPPDASTTADPNLTLKPLGELAELSALIAACHPLPALRAQAERLFSHAWEETREGDLFTELIRGEPQAAYPVELYGVFARAGLRNTAVDALVRTTTALRGWRVAREDHTRTLSVLNAETRIGLPPHADFDAVLAHTGLGRLPEPWLLECRTAYGLTHDVFHLTDWGRDRTRLPPASAEYLRLWLPAWVDSWLDERVWDLVGELLAVTACLPDAPFDPVAWQRLAGARTADGALPEQGDPPPPGTGATDVFFACYHSTLVLAFAGTLARGAHPCANAATNVSASANPTANANPESEATG</sequence>
<reference evidence="2 3" key="1">
    <citation type="submission" date="2021-02" db="EMBL/GenBank/DDBJ databases">
        <title>Streptomyces spirodelae sp. nov., isolated from duckweed.</title>
        <authorList>
            <person name="Saimee Y."/>
            <person name="Duangmal K."/>
        </authorList>
    </citation>
    <scope>NUCLEOTIDE SEQUENCE [LARGE SCALE GENOMIC DNA]</scope>
    <source>
        <strain evidence="2 3">DSM 42105</strain>
    </source>
</reference>
<evidence type="ECO:0000259" key="1">
    <source>
        <dbReference type="Pfam" id="PF21836"/>
    </source>
</evidence>
<name>A0ABS3Y501_9ACTN</name>
<comment type="caution">
    <text evidence="2">The sequence shown here is derived from an EMBL/GenBank/DDBJ whole genome shotgun (WGS) entry which is preliminary data.</text>
</comment>
<dbReference type="Pfam" id="PF21836">
    <property type="entry name" value="DUF6895"/>
    <property type="match status" value="1"/>
</dbReference>
<dbReference type="Proteomes" id="UP000721954">
    <property type="component" value="Unassembled WGS sequence"/>
</dbReference>
<keyword evidence="3" id="KW-1185">Reference proteome</keyword>
<evidence type="ECO:0000313" key="3">
    <source>
        <dbReference type="Proteomes" id="UP000721954"/>
    </source>
</evidence>